<evidence type="ECO:0000256" key="7">
    <source>
        <dbReference type="RuleBase" id="RU363032"/>
    </source>
</evidence>
<evidence type="ECO:0000256" key="4">
    <source>
        <dbReference type="ARBA" id="ARBA00022692"/>
    </source>
</evidence>
<dbReference type="Gene3D" id="1.10.3720.10">
    <property type="entry name" value="MetI-like"/>
    <property type="match status" value="1"/>
</dbReference>
<keyword evidence="5 7" id="KW-1133">Transmembrane helix</keyword>
<evidence type="ECO:0000259" key="8">
    <source>
        <dbReference type="PROSITE" id="PS50928"/>
    </source>
</evidence>
<dbReference type="PROSITE" id="PS50928">
    <property type="entry name" value="ABC_TM1"/>
    <property type="match status" value="1"/>
</dbReference>
<dbReference type="PANTHER" id="PTHR43163:SF2">
    <property type="entry name" value="ABC TRANSPORTER PERMEASE PROTEIN"/>
    <property type="match status" value="1"/>
</dbReference>
<evidence type="ECO:0000256" key="3">
    <source>
        <dbReference type="ARBA" id="ARBA00022475"/>
    </source>
</evidence>
<keyword evidence="3" id="KW-1003">Cell membrane</keyword>
<evidence type="ECO:0000313" key="10">
    <source>
        <dbReference type="Proteomes" id="UP001341135"/>
    </source>
</evidence>
<feature type="transmembrane region" description="Helical" evidence="7">
    <location>
        <begin position="105"/>
        <end position="126"/>
    </location>
</feature>
<protein>
    <submittedName>
        <fullName evidence="9">ABC transporter permease</fullName>
    </submittedName>
</protein>
<dbReference type="Proteomes" id="UP001341135">
    <property type="component" value="Chromosome"/>
</dbReference>
<feature type="transmembrane region" description="Helical" evidence="7">
    <location>
        <begin position="201"/>
        <end position="220"/>
    </location>
</feature>
<dbReference type="EMBL" id="AP028907">
    <property type="protein sequence ID" value="BES81866.1"/>
    <property type="molecule type" value="Genomic_DNA"/>
</dbReference>
<name>A0ABM8IWC6_9CREN</name>
<reference evidence="9 10" key="1">
    <citation type="submission" date="2023-09" db="EMBL/GenBank/DDBJ databases">
        <title>Pyrofollis japonicus gen. nov. sp. nov., a novel member of the family Pyrodictiaceae isolated from the Iheya North hydrothermal field.</title>
        <authorList>
            <person name="Miyazaki U."/>
            <person name="Sanari M."/>
            <person name="Tame A."/>
            <person name="Kitajima M."/>
            <person name="Okamoto A."/>
            <person name="Sawayama S."/>
            <person name="Miyazaki J."/>
            <person name="Takai K."/>
            <person name="Nakagawa S."/>
        </authorList>
    </citation>
    <scope>NUCLEOTIDE SEQUENCE [LARGE SCALE GENOMIC DNA]</scope>
    <source>
        <strain evidence="9 10">AV2</strain>
    </source>
</reference>
<comment type="subcellular location">
    <subcellularLocation>
        <location evidence="1 7">Cell membrane</location>
        <topology evidence="1 7">Multi-pass membrane protein</topology>
    </subcellularLocation>
</comment>
<dbReference type="CDD" id="cd06261">
    <property type="entry name" value="TM_PBP2"/>
    <property type="match status" value="1"/>
</dbReference>
<sequence>MADLKRFIVRRLITFVPTIIGVTLLVYVIAAIIPANPAKLWAGGQKASPEVVERLIKEYHLDEPWYVQYYYFMKNLLFGNAVSPVTHNNVWEEIMDRFLTVTLPLTLLAFIMIIAIGIPLGIIAAIKRDTIVDMVIRGFALIGLSTPIFWLAYLMIFLLYPHGLITLAGIPTPPYKITGVPLIDALLKLDFGYLAMLLKRLWLPALMLAYGGIGFMTRLVRNSFLDAYTRDYVEFMEARGFPRMRIYRHVLRNALAPIVTMLGLQFGGLLAGTPITETVFGLPGLGLYMMQAIDNFDYMSLTAGVLLVAFIYTSMNLIVDILYAIIDPRVRY</sequence>
<keyword evidence="2 7" id="KW-0813">Transport</keyword>
<dbReference type="RefSeq" id="WP_338248651.1">
    <property type="nucleotide sequence ID" value="NZ_AP028907.1"/>
</dbReference>
<dbReference type="InterPro" id="IPR045621">
    <property type="entry name" value="BPD_transp_1_N"/>
</dbReference>
<feature type="domain" description="ABC transmembrane type-1" evidence="8">
    <location>
        <begin position="99"/>
        <end position="323"/>
    </location>
</feature>
<evidence type="ECO:0000256" key="6">
    <source>
        <dbReference type="ARBA" id="ARBA00023136"/>
    </source>
</evidence>
<organism evidence="9 10">
    <name type="scientific">Pyrodictium abyssi</name>
    <dbReference type="NCBI Taxonomy" id="54256"/>
    <lineage>
        <taxon>Archaea</taxon>
        <taxon>Thermoproteota</taxon>
        <taxon>Thermoprotei</taxon>
        <taxon>Desulfurococcales</taxon>
        <taxon>Pyrodictiaceae</taxon>
        <taxon>Pyrodictium</taxon>
    </lineage>
</organism>
<dbReference type="Pfam" id="PF19300">
    <property type="entry name" value="BPD_transp_1_N"/>
    <property type="match status" value="1"/>
</dbReference>
<keyword evidence="4 7" id="KW-0812">Transmembrane</keyword>
<dbReference type="SUPFAM" id="SSF161098">
    <property type="entry name" value="MetI-like"/>
    <property type="match status" value="1"/>
</dbReference>
<dbReference type="InterPro" id="IPR000515">
    <property type="entry name" value="MetI-like"/>
</dbReference>
<accession>A0ABM8IWC6</accession>
<dbReference type="InterPro" id="IPR035906">
    <property type="entry name" value="MetI-like_sf"/>
</dbReference>
<keyword evidence="6 7" id="KW-0472">Membrane</keyword>
<evidence type="ECO:0000256" key="1">
    <source>
        <dbReference type="ARBA" id="ARBA00004651"/>
    </source>
</evidence>
<feature type="transmembrane region" description="Helical" evidence="7">
    <location>
        <begin position="138"/>
        <end position="160"/>
    </location>
</feature>
<feature type="transmembrane region" description="Helical" evidence="7">
    <location>
        <begin position="254"/>
        <end position="276"/>
    </location>
</feature>
<evidence type="ECO:0000256" key="5">
    <source>
        <dbReference type="ARBA" id="ARBA00022989"/>
    </source>
</evidence>
<evidence type="ECO:0000256" key="2">
    <source>
        <dbReference type="ARBA" id="ARBA00022448"/>
    </source>
</evidence>
<dbReference type="Pfam" id="PF00528">
    <property type="entry name" value="BPD_transp_1"/>
    <property type="match status" value="1"/>
</dbReference>
<evidence type="ECO:0000313" key="9">
    <source>
        <dbReference type="EMBL" id="BES81866.1"/>
    </source>
</evidence>
<dbReference type="PANTHER" id="PTHR43163">
    <property type="entry name" value="DIPEPTIDE TRANSPORT SYSTEM PERMEASE PROTEIN DPPB-RELATED"/>
    <property type="match status" value="1"/>
</dbReference>
<dbReference type="GeneID" id="89289445"/>
<keyword evidence="10" id="KW-1185">Reference proteome</keyword>
<comment type="similarity">
    <text evidence="7">Belongs to the binding-protein-dependent transport system permease family.</text>
</comment>
<feature type="transmembrane region" description="Helical" evidence="7">
    <location>
        <begin position="12"/>
        <end position="33"/>
    </location>
</feature>
<proteinExistence type="inferred from homology"/>
<feature type="transmembrane region" description="Helical" evidence="7">
    <location>
        <begin position="296"/>
        <end position="326"/>
    </location>
</feature>
<gene>
    <name evidence="9" type="ORF">PABY_14330</name>
</gene>